<evidence type="ECO:0000313" key="8">
    <source>
        <dbReference type="EMBL" id="CRG98538.1"/>
    </source>
</evidence>
<dbReference type="Pfam" id="PF00270">
    <property type="entry name" value="DEAD"/>
    <property type="match status" value="1"/>
</dbReference>
<dbReference type="Proteomes" id="UP000220158">
    <property type="component" value="Chromosome 3"/>
</dbReference>
<dbReference type="SUPFAM" id="SSF52540">
    <property type="entry name" value="P-loop containing nucleoside triphosphate hydrolases"/>
    <property type="match status" value="1"/>
</dbReference>
<dbReference type="RefSeq" id="XP_028531548.1">
    <property type="nucleotide sequence ID" value="XM_028680009.1"/>
</dbReference>
<organism evidence="8 9">
    <name type="scientific">Plasmodium relictum</name>
    <dbReference type="NCBI Taxonomy" id="85471"/>
    <lineage>
        <taxon>Eukaryota</taxon>
        <taxon>Sar</taxon>
        <taxon>Alveolata</taxon>
        <taxon>Apicomplexa</taxon>
        <taxon>Aconoidasida</taxon>
        <taxon>Haemosporida</taxon>
        <taxon>Plasmodiidae</taxon>
        <taxon>Plasmodium</taxon>
        <taxon>Plasmodium (Haemamoeba)</taxon>
    </lineage>
</organism>
<keyword evidence="9" id="KW-1185">Reference proteome</keyword>
<dbReference type="VEuPathDB" id="PlasmoDB:PRELSG_0302300"/>
<dbReference type="SMART" id="SM00487">
    <property type="entry name" value="DEXDc"/>
    <property type="match status" value="1"/>
</dbReference>
<dbReference type="EC" id="3.6.4.13" evidence="5"/>
<dbReference type="PANTHER" id="PTHR24031">
    <property type="entry name" value="RNA HELICASE"/>
    <property type="match status" value="1"/>
</dbReference>
<dbReference type="KEGG" id="prel:PRELSG_0302300"/>
<dbReference type="GeneID" id="39734631"/>
<evidence type="ECO:0000256" key="2">
    <source>
        <dbReference type="ARBA" id="ARBA00022801"/>
    </source>
</evidence>
<dbReference type="InterPro" id="IPR001650">
    <property type="entry name" value="Helicase_C-like"/>
</dbReference>
<name>A0A1J1H114_PLARL</name>
<protein>
    <recommendedName>
        <fullName evidence="5">ATP-dependent RNA helicase</fullName>
        <ecNumber evidence="5">3.6.4.13</ecNumber>
    </recommendedName>
</protein>
<comment type="catalytic activity">
    <reaction evidence="5">
        <text>ATP + H2O = ADP + phosphate + H(+)</text>
        <dbReference type="Rhea" id="RHEA:13065"/>
        <dbReference type="ChEBI" id="CHEBI:15377"/>
        <dbReference type="ChEBI" id="CHEBI:15378"/>
        <dbReference type="ChEBI" id="CHEBI:30616"/>
        <dbReference type="ChEBI" id="CHEBI:43474"/>
        <dbReference type="ChEBI" id="CHEBI:456216"/>
        <dbReference type="EC" id="3.6.4.13"/>
    </reaction>
</comment>
<dbReference type="OrthoDB" id="3370at2759"/>
<evidence type="ECO:0000313" key="9">
    <source>
        <dbReference type="Proteomes" id="UP000220158"/>
    </source>
</evidence>
<dbReference type="Pfam" id="PF00271">
    <property type="entry name" value="Helicase_C"/>
    <property type="match status" value="1"/>
</dbReference>
<dbReference type="GO" id="GO:0003724">
    <property type="term" value="F:RNA helicase activity"/>
    <property type="evidence" value="ECO:0007669"/>
    <property type="project" value="UniProtKB-EC"/>
</dbReference>
<dbReference type="GO" id="GO:0003723">
    <property type="term" value="F:RNA binding"/>
    <property type="evidence" value="ECO:0007669"/>
    <property type="project" value="UniProtKB-UniRule"/>
</dbReference>
<dbReference type="SMART" id="SM00490">
    <property type="entry name" value="HELICc"/>
    <property type="match status" value="1"/>
</dbReference>
<comment type="function">
    <text evidence="5">RNA helicase.</text>
</comment>
<proteinExistence type="inferred from homology"/>
<reference evidence="8 9" key="1">
    <citation type="submission" date="2015-04" db="EMBL/GenBank/DDBJ databases">
        <authorList>
            <consortium name="Pathogen Informatics"/>
        </authorList>
    </citation>
    <scope>NUCLEOTIDE SEQUENCE [LARGE SCALE GENOMIC DNA]</scope>
    <source>
        <strain evidence="8 9">SGS1</strain>
    </source>
</reference>
<sequence>MKNYLYINHLKKFIENENLTVPNFENLTEEENEEKDNKKLEEVRSTLSSNCRIVKIEDEEIEISKWNSLKNTKINEFIINSLNDKFHFKTLLPCQNCILPYLLLYKNGSSSLINGDIYIEVPTGLGKTLCYIISILDYFLCKTDSKLYCLILTATEELVNQILTVIRNFGINNLICKSLNINMFNSNIYFDEFIDNDDSFKDCNIIVTTTNKFEMLFYSNEDMFKHLKFLVIDEVDKILSFNKSNISSIVNSLTNIVEKYQNTTNNLYKPKYFLQKILVSATLCKVSDKIMSLNLYRPIFFYYILNYKRNEEFYLYTKNKYYKLYFLIKLITDIQNKSDLNMLIFCDNDESSHNLFRYLTIYFSYTNEKYYSIKEYSRNLSNKRRKRILNEFLNKKLNILICTDSISRGLDTVNLNYVINYDMPKYYNILTHRIGRLGRYNSNKGNVYHFIKKKEKAIMNKSAKQRNIKLVEQMRFKKSKLIDIKKNILHLKPLIKNIIKMENREIIKCHKYYSYEDLIRINLQ</sequence>
<dbReference type="PROSITE" id="PS51194">
    <property type="entry name" value="HELICASE_CTER"/>
    <property type="match status" value="1"/>
</dbReference>
<dbReference type="InterPro" id="IPR027417">
    <property type="entry name" value="P-loop_NTPase"/>
</dbReference>
<accession>A0A1J1H114</accession>
<evidence type="ECO:0000259" key="7">
    <source>
        <dbReference type="PROSITE" id="PS51194"/>
    </source>
</evidence>
<dbReference type="AlphaFoldDB" id="A0A1J1H114"/>
<evidence type="ECO:0000259" key="6">
    <source>
        <dbReference type="PROSITE" id="PS51192"/>
    </source>
</evidence>
<dbReference type="GO" id="GO:0005524">
    <property type="term" value="F:ATP binding"/>
    <property type="evidence" value="ECO:0007669"/>
    <property type="project" value="UniProtKB-UniRule"/>
</dbReference>
<comment type="domain">
    <text evidence="5">The Q motif is unique to and characteristic of the DEAD box family of RNA helicases and controls ATP binding and hydrolysis.</text>
</comment>
<dbReference type="OMA" id="INTNMFQ"/>
<evidence type="ECO:0000256" key="1">
    <source>
        <dbReference type="ARBA" id="ARBA00022741"/>
    </source>
</evidence>
<comment type="similarity">
    <text evidence="5">Belongs to the DEAD box helicase family.</text>
</comment>
<dbReference type="InterPro" id="IPR014001">
    <property type="entry name" value="Helicase_ATP-bd"/>
</dbReference>
<dbReference type="GO" id="GO:0016787">
    <property type="term" value="F:hydrolase activity"/>
    <property type="evidence" value="ECO:0007669"/>
    <property type="project" value="UniProtKB-KW"/>
</dbReference>
<evidence type="ECO:0000256" key="3">
    <source>
        <dbReference type="ARBA" id="ARBA00022840"/>
    </source>
</evidence>
<keyword evidence="4 5" id="KW-0694">RNA-binding</keyword>
<evidence type="ECO:0000256" key="5">
    <source>
        <dbReference type="RuleBase" id="RU365068"/>
    </source>
</evidence>
<dbReference type="Gene3D" id="3.40.50.300">
    <property type="entry name" value="P-loop containing nucleotide triphosphate hydrolases"/>
    <property type="match status" value="2"/>
</dbReference>
<gene>
    <name evidence="8" type="ORF">PRELSG_0302300</name>
</gene>
<dbReference type="InterPro" id="IPR011545">
    <property type="entry name" value="DEAD/DEAH_box_helicase_dom"/>
</dbReference>
<keyword evidence="2 5" id="KW-0378">Hydrolase</keyword>
<keyword evidence="1 5" id="KW-0547">Nucleotide-binding</keyword>
<feature type="domain" description="Helicase ATP-binding" evidence="6">
    <location>
        <begin position="108"/>
        <end position="301"/>
    </location>
</feature>
<evidence type="ECO:0000256" key="4">
    <source>
        <dbReference type="ARBA" id="ARBA00022884"/>
    </source>
</evidence>
<dbReference type="PROSITE" id="PS51192">
    <property type="entry name" value="HELICASE_ATP_BIND_1"/>
    <property type="match status" value="1"/>
</dbReference>
<dbReference type="EMBL" id="LN835298">
    <property type="protein sequence ID" value="CRG98538.1"/>
    <property type="molecule type" value="Genomic_DNA"/>
</dbReference>
<feature type="domain" description="Helicase C-terminal" evidence="7">
    <location>
        <begin position="326"/>
        <end position="482"/>
    </location>
</feature>
<dbReference type="CDD" id="cd18787">
    <property type="entry name" value="SF2_C_DEAD"/>
    <property type="match status" value="1"/>
</dbReference>
<keyword evidence="5 8" id="KW-0347">Helicase</keyword>
<keyword evidence="3 5" id="KW-0067">ATP-binding</keyword>